<dbReference type="InterPro" id="IPR036869">
    <property type="entry name" value="J_dom_sf"/>
</dbReference>
<evidence type="ECO:0000259" key="3">
    <source>
        <dbReference type="PROSITE" id="PS50076"/>
    </source>
</evidence>
<organism evidence="4">
    <name type="scientific">marine sediment metagenome</name>
    <dbReference type="NCBI Taxonomy" id="412755"/>
    <lineage>
        <taxon>unclassified sequences</taxon>
        <taxon>metagenomes</taxon>
        <taxon>ecological metagenomes</taxon>
    </lineage>
</organism>
<sequence>MDKQKDYYKILEIEKDASEEEIKLAYRKLAKKYHPDLNKTDSRGKEKFIELHEAYETLIDPIKRKIYNQAGYNPQNVDLSDIFWKYNSMSIREILRHIYYRNTYTKPPPEGMYI</sequence>
<dbReference type="AlphaFoldDB" id="A0A0F9H3F4"/>
<dbReference type="CDD" id="cd06257">
    <property type="entry name" value="DnaJ"/>
    <property type="match status" value="1"/>
</dbReference>
<dbReference type="PRINTS" id="PR00625">
    <property type="entry name" value="JDOMAIN"/>
</dbReference>
<dbReference type="Gene3D" id="1.10.287.110">
    <property type="entry name" value="DnaJ domain"/>
    <property type="match status" value="1"/>
</dbReference>
<dbReference type="GO" id="GO:0036503">
    <property type="term" value="P:ERAD pathway"/>
    <property type="evidence" value="ECO:0007669"/>
    <property type="project" value="TreeGrafter"/>
</dbReference>
<evidence type="ECO:0000256" key="2">
    <source>
        <dbReference type="SAM" id="Coils"/>
    </source>
</evidence>
<proteinExistence type="predicted"/>
<dbReference type="SUPFAM" id="SSF46565">
    <property type="entry name" value="Chaperone J-domain"/>
    <property type="match status" value="1"/>
</dbReference>
<dbReference type="InterPro" id="IPR001623">
    <property type="entry name" value="DnaJ_domain"/>
</dbReference>
<protein>
    <recommendedName>
        <fullName evidence="3">J domain-containing protein</fullName>
    </recommendedName>
</protein>
<comment type="caution">
    <text evidence="4">The sequence shown here is derived from an EMBL/GenBank/DDBJ whole genome shotgun (WGS) entry which is preliminary data.</text>
</comment>
<accession>A0A0F9H3F4</accession>
<dbReference type="PANTHER" id="PTHR44360">
    <property type="entry name" value="DNAJ HOMOLOG SUBFAMILY B MEMBER 9"/>
    <property type="match status" value="1"/>
</dbReference>
<dbReference type="SMART" id="SM00271">
    <property type="entry name" value="DnaJ"/>
    <property type="match status" value="1"/>
</dbReference>
<evidence type="ECO:0000313" key="4">
    <source>
        <dbReference type="EMBL" id="KKM05604.1"/>
    </source>
</evidence>
<dbReference type="EMBL" id="LAZR01016180">
    <property type="protein sequence ID" value="KKM05604.1"/>
    <property type="molecule type" value="Genomic_DNA"/>
</dbReference>
<dbReference type="InterPro" id="IPR051948">
    <property type="entry name" value="Hsp70_co-chaperone_J-domain"/>
</dbReference>
<dbReference type="GO" id="GO:0051787">
    <property type="term" value="F:misfolded protein binding"/>
    <property type="evidence" value="ECO:0007669"/>
    <property type="project" value="TreeGrafter"/>
</dbReference>
<gene>
    <name evidence="4" type="ORF">LCGC14_1752400</name>
</gene>
<feature type="domain" description="J" evidence="3">
    <location>
        <begin position="6"/>
        <end position="71"/>
    </location>
</feature>
<dbReference type="PROSITE" id="PS00636">
    <property type="entry name" value="DNAJ_1"/>
    <property type="match status" value="1"/>
</dbReference>
<name>A0A0F9H3F4_9ZZZZ</name>
<dbReference type="InterPro" id="IPR018253">
    <property type="entry name" value="DnaJ_domain_CS"/>
</dbReference>
<dbReference type="GO" id="GO:0051087">
    <property type="term" value="F:protein-folding chaperone binding"/>
    <property type="evidence" value="ECO:0007669"/>
    <property type="project" value="TreeGrafter"/>
</dbReference>
<dbReference type="PANTHER" id="PTHR44360:SF1">
    <property type="entry name" value="DNAJ HOMOLOG SUBFAMILY B MEMBER 9"/>
    <property type="match status" value="1"/>
</dbReference>
<evidence type="ECO:0000256" key="1">
    <source>
        <dbReference type="ARBA" id="ARBA00023186"/>
    </source>
</evidence>
<keyword evidence="1" id="KW-0143">Chaperone</keyword>
<keyword evidence="2" id="KW-0175">Coiled coil</keyword>
<feature type="coiled-coil region" evidence="2">
    <location>
        <begin position="1"/>
        <end position="28"/>
    </location>
</feature>
<dbReference type="PROSITE" id="PS50076">
    <property type="entry name" value="DNAJ_2"/>
    <property type="match status" value="1"/>
</dbReference>
<dbReference type="GO" id="GO:0005783">
    <property type="term" value="C:endoplasmic reticulum"/>
    <property type="evidence" value="ECO:0007669"/>
    <property type="project" value="TreeGrafter"/>
</dbReference>
<reference evidence="4" key="1">
    <citation type="journal article" date="2015" name="Nature">
        <title>Complex archaea that bridge the gap between prokaryotes and eukaryotes.</title>
        <authorList>
            <person name="Spang A."/>
            <person name="Saw J.H."/>
            <person name="Jorgensen S.L."/>
            <person name="Zaremba-Niedzwiedzka K."/>
            <person name="Martijn J."/>
            <person name="Lind A.E."/>
            <person name="van Eijk R."/>
            <person name="Schleper C."/>
            <person name="Guy L."/>
            <person name="Ettema T.J."/>
        </authorList>
    </citation>
    <scope>NUCLEOTIDE SEQUENCE</scope>
</reference>
<dbReference type="Pfam" id="PF00226">
    <property type="entry name" value="DnaJ"/>
    <property type="match status" value="1"/>
</dbReference>